<dbReference type="EMBL" id="JACMSC010000015">
    <property type="protein sequence ID" value="KAG6486363.1"/>
    <property type="molecule type" value="Genomic_DNA"/>
</dbReference>
<feature type="domain" description="Pectinesterase inhibitor" evidence="5">
    <location>
        <begin position="128"/>
        <end position="282"/>
    </location>
</feature>
<dbReference type="AlphaFoldDB" id="A0A8J5KJW6"/>
<dbReference type="GO" id="GO:0004857">
    <property type="term" value="F:enzyme inhibitor activity"/>
    <property type="evidence" value="ECO:0007669"/>
    <property type="project" value="InterPro"/>
</dbReference>
<sequence length="290" mass="30415">MQRQSYSAQLEEDSQGEKKKKPRLRIGVSITTIAGEATELTGTRNWLKEQGEAAVWTMPKEEDFPAREATSAVSGAACERMVRLLQVGRSISSLTVTDNMHRLLLGLILSFSAFGCGGATTSPPQTCTSPDGIQSICKLVTGHKSPASGVPFDFCVKSLEPSPSDDPHELAAAATKLAVTHAVGAESEMEELLELEADSRAKLSLDACLNAYADAAEHLRDALDNISIGVYKKAAQLLGIAAGGAAKCRSAFGQGSSKGAPPLPKAVADGDYAKLASIAQGIVVKSLRCV</sequence>
<reference evidence="6 7" key="1">
    <citation type="submission" date="2020-08" db="EMBL/GenBank/DDBJ databases">
        <title>Plant Genome Project.</title>
        <authorList>
            <person name="Zhang R.-G."/>
        </authorList>
    </citation>
    <scope>NUCLEOTIDE SEQUENCE [LARGE SCALE GENOMIC DNA]</scope>
    <source>
        <tissue evidence="6">Rhizome</tissue>
    </source>
</reference>
<dbReference type="SUPFAM" id="SSF101148">
    <property type="entry name" value="Plant invertase/pectin methylesterase inhibitor"/>
    <property type="match status" value="1"/>
</dbReference>
<dbReference type="SMART" id="SM00856">
    <property type="entry name" value="PMEI"/>
    <property type="match status" value="1"/>
</dbReference>
<organism evidence="6 7">
    <name type="scientific">Zingiber officinale</name>
    <name type="common">Ginger</name>
    <name type="synonym">Amomum zingiber</name>
    <dbReference type="NCBI Taxonomy" id="94328"/>
    <lineage>
        <taxon>Eukaryota</taxon>
        <taxon>Viridiplantae</taxon>
        <taxon>Streptophyta</taxon>
        <taxon>Embryophyta</taxon>
        <taxon>Tracheophyta</taxon>
        <taxon>Spermatophyta</taxon>
        <taxon>Magnoliopsida</taxon>
        <taxon>Liliopsida</taxon>
        <taxon>Zingiberales</taxon>
        <taxon>Zingiberaceae</taxon>
        <taxon>Zingiber</taxon>
    </lineage>
</organism>
<feature type="region of interest" description="Disordered" evidence="4">
    <location>
        <begin position="1"/>
        <end position="22"/>
    </location>
</feature>
<dbReference type="InterPro" id="IPR006501">
    <property type="entry name" value="Pectinesterase_inhib_dom"/>
</dbReference>
<dbReference type="Gene3D" id="1.20.140.40">
    <property type="entry name" value="Invertase/pectin methylesterase inhibitor family protein"/>
    <property type="match status" value="1"/>
</dbReference>
<evidence type="ECO:0000256" key="4">
    <source>
        <dbReference type="SAM" id="MobiDB-lite"/>
    </source>
</evidence>
<dbReference type="Proteomes" id="UP000734854">
    <property type="component" value="Unassembled WGS sequence"/>
</dbReference>
<keyword evidence="2" id="KW-1015">Disulfide bond</keyword>
<dbReference type="PANTHER" id="PTHR35357:SF25">
    <property type="entry name" value="OS02G0103300 PROTEIN"/>
    <property type="match status" value="1"/>
</dbReference>
<evidence type="ECO:0000259" key="5">
    <source>
        <dbReference type="SMART" id="SM00856"/>
    </source>
</evidence>
<dbReference type="InterPro" id="IPR035513">
    <property type="entry name" value="Invertase/methylesterase_inhib"/>
</dbReference>
<evidence type="ECO:0000313" key="6">
    <source>
        <dbReference type="EMBL" id="KAG6486363.1"/>
    </source>
</evidence>
<dbReference type="Pfam" id="PF04043">
    <property type="entry name" value="PMEI"/>
    <property type="match status" value="1"/>
</dbReference>
<accession>A0A8J5KJW6</accession>
<comment type="caution">
    <text evidence="6">The sequence shown here is derived from an EMBL/GenBank/DDBJ whole genome shotgun (WGS) entry which is preliminary data.</text>
</comment>
<proteinExistence type="inferred from homology"/>
<dbReference type="PANTHER" id="PTHR35357">
    <property type="entry name" value="OS02G0537100 PROTEIN"/>
    <property type="match status" value="1"/>
</dbReference>
<evidence type="ECO:0000256" key="1">
    <source>
        <dbReference type="ARBA" id="ARBA00022729"/>
    </source>
</evidence>
<name>A0A8J5KJW6_ZINOF</name>
<evidence type="ECO:0000256" key="2">
    <source>
        <dbReference type="ARBA" id="ARBA00023157"/>
    </source>
</evidence>
<keyword evidence="1" id="KW-0732">Signal</keyword>
<keyword evidence="7" id="KW-1185">Reference proteome</keyword>
<comment type="similarity">
    <text evidence="3">Belongs to the PMEI family.</text>
</comment>
<gene>
    <name evidence="6" type="ORF">ZIOFF_054933</name>
</gene>
<evidence type="ECO:0000256" key="3">
    <source>
        <dbReference type="ARBA" id="ARBA00038471"/>
    </source>
</evidence>
<evidence type="ECO:0000313" key="7">
    <source>
        <dbReference type="Proteomes" id="UP000734854"/>
    </source>
</evidence>
<protein>
    <recommendedName>
        <fullName evidence="5">Pectinesterase inhibitor domain-containing protein</fullName>
    </recommendedName>
</protein>
<dbReference type="NCBIfam" id="TIGR01614">
    <property type="entry name" value="PME_inhib"/>
    <property type="match status" value="1"/>
</dbReference>